<dbReference type="Proteomes" id="UP000054877">
    <property type="component" value="Unassembled WGS sequence"/>
</dbReference>
<evidence type="ECO:0000256" key="8">
    <source>
        <dbReference type="ARBA" id="ARBA00023136"/>
    </source>
</evidence>
<name>A0A0W0YXF7_LEGSP</name>
<accession>A0A0W0YXF7</accession>
<gene>
    <name evidence="12" type="ORF">Lspi_2178</name>
</gene>
<keyword evidence="4" id="KW-0410">Iron transport</keyword>
<protein>
    <submittedName>
        <fullName evidence="12">Cation efflux family protein</fullName>
    </submittedName>
</protein>
<dbReference type="InterPro" id="IPR050291">
    <property type="entry name" value="CDF_Transporter"/>
</dbReference>
<dbReference type="Gene3D" id="3.30.70.1350">
    <property type="entry name" value="Cation efflux protein, cytoplasmic domain"/>
    <property type="match status" value="1"/>
</dbReference>
<evidence type="ECO:0000256" key="1">
    <source>
        <dbReference type="ARBA" id="ARBA00004141"/>
    </source>
</evidence>
<keyword evidence="7 9" id="KW-1133">Transmembrane helix</keyword>
<keyword evidence="13" id="KW-1185">Reference proteome</keyword>
<evidence type="ECO:0000313" key="12">
    <source>
        <dbReference type="EMBL" id="KTD61548.1"/>
    </source>
</evidence>
<proteinExistence type="inferred from homology"/>
<keyword evidence="6" id="KW-0864">Zinc transport</keyword>
<dbReference type="InterPro" id="IPR036837">
    <property type="entry name" value="Cation_efflux_CTD_sf"/>
</dbReference>
<reference evidence="12 13" key="1">
    <citation type="submission" date="2015-11" db="EMBL/GenBank/DDBJ databases">
        <title>Genomic analysis of 38 Legionella species identifies large and diverse effector repertoires.</title>
        <authorList>
            <person name="Burstein D."/>
            <person name="Amaro F."/>
            <person name="Zusman T."/>
            <person name="Lifshitz Z."/>
            <person name="Cohen O."/>
            <person name="Gilbert J.A."/>
            <person name="Pupko T."/>
            <person name="Shuman H.A."/>
            <person name="Segal G."/>
        </authorList>
    </citation>
    <scope>NUCLEOTIDE SEQUENCE [LARGE SCALE GENOMIC DNA]</scope>
    <source>
        <strain evidence="12 13">Mt.St.Helens-9</strain>
    </source>
</reference>
<dbReference type="InterPro" id="IPR027470">
    <property type="entry name" value="Cation_efflux_CTD"/>
</dbReference>
<evidence type="ECO:0000256" key="9">
    <source>
        <dbReference type="SAM" id="Phobius"/>
    </source>
</evidence>
<comment type="subcellular location">
    <subcellularLocation>
        <location evidence="1">Membrane</location>
        <topology evidence="1">Multi-pass membrane protein</topology>
    </subcellularLocation>
</comment>
<organism evidence="12 13">
    <name type="scientific">Legionella spiritensis</name>
    <dbReference type="NCBI Taxonomy" id="452"/>
    <lineage>
        <taxon>Bacteria</taxon>
        <taxon>Pseudomonadati</taxon>
        <taxon>Pseudomonadota</taxon>
        <taxon>Gammaproteobacteria</taxon>
        <taxon>Legionellales</taxon>
        <taxon>Legionellaceae</taxon>
        <taxon>Legionella</taxon>
    </lineage>
</organism>
<evidence type="ECO:0000256" key="6">
    <source>
        <dbReference type="ARBA" id="ARBA00022906"/>
    </source>
</evidence>
<keyword evidence="4" id="KW-0408">Iron</keyword>
<keyword evidence="5 9" id="KW-0812">Transmembrane</keyword>
<sequence length="381" mass="42277">MVVADRYWQAKKVTLIGALVNTLLGITKLVGGLLLHSHALVADGVHSFSDLVTDVMVLFASKFGSQDADVSHPYGHKRIETAATLLLALLLILAGIGIAWDAFRELLQGSSEKPGWLAFPIALLSLVANEILFYYTRHVGQTIQSALILANAWHHRSDAASSAVVAIGLLGSLFGYVYLDAVAAVIVGILIVKMGVDYGWNSVKELVDTAVEPAMLEKIESIIRDIDGVKKIHQLRSRLMGGDILIDVHVLVDPFISVSEGHYIAQHVHHSLVKKLDRVKDVTVHIDPEDDEITCPSMHLPNRNQLNSQFVQAWKHAFPGIMSWTVHYLDGRMIIDIVYEGEPNDKKQWREMIEKTLVLHPYIQEVRILSHYGQITTEQGS</sequence>
<dbReference type="SUPFAM" id="SSF160240">
    <property type="entry name" value="Cation efflux protein cytoplasmic domain-like"/>
    <property type="match status" value="1"/>
</dbReference>
<evidence type="ECO:0000256" key="5">
    <source>
        <dbReference type="ARBA" id="ARBA00022692"/>
    </source>
</evidence>
<feature type="transmembrane region" description="Helical" evidence="9">
    <location>
        <begin position="163"/>
        <end position="192"/>
    </location>
</feature>
<dbReference type="RefSeq" id="WP_058484096.1">
    <property type="nucleotide sequence ID" value="NZ_CAAAII010000010.1"/>
</dbReference>
<dbReference type="STRING" id="452.Lspi_2178"/>
<dbReference type="GO" id="GO:0008324">
    <property type="term" value="F:monoatomic cation transmembrane transporter activity"/>
    <property type="evidence" value="ECO:0007669"/>
    <property type="project" value="InterPro"/>
</dbReference>
<evidence type="ECO:0000256" key="7">
    <source>
        <dbReference type="ARBA" id="ARBA00022989"/>
    </source>
</evidence>
<dbReference type="GO" id="GO:0006829">
    <property type="term" value="P:zinc ion transport"/>
    <property type="evidence" value="ECO:0007669"/>
    <property type="project" value="UniProtKB-KW"/>
</dbReference>
<dbReference type="Gene3D" id="1.20.1510.10">
    <property type="entry name" value="Cation efflux protein transmembrane domain"/>
    <property type="match status" value="1"/>
</dbReference>
<dbReference type="FunFam" id="1.20.1510.10:FF:000006">
    <property type="entry name" value="Divalent cation efflux transporter"/>
    <property type="match status" value="1"/>
</dbReference>
<feature type="domain" description="Cation efflux protein transmembrane" evidence="10">
    <location>
        <begin position="15"/>
        <end position="207"/>
    </location>
</feature>
<feature type="domain" description="Cation efflux protein cytoplasmic" evidence="11">
    <location>
        <begin position="214"/>
        <end position="289"/>
    </location>
</feature>
<comment type="similarity">
    <text evidence="2">Belongs to the cation diffusion facilitator (CDF) transporter (TC 2.A.4) family. FieF subfamily.</text>
</comment>
<dbReference type="InterPro" id="IPR027469">
    <property type="entry name" value="Cation_efflux_TMD_sf"/>
</dbReference>
<comment type="caution">
    <text evidence="12">The sequence shown here is derived from an EMBL/GenBank/DDBJ whole genome shotgun (WGS) entry which is preliminary data.</text>
</comment>
<evidence type="ECO:0000259" key="11">
    <source>
        <dbReference type="Pfam" id="PF16916"/>
    </source>
</evidence>
<dbReference type="AlphaFoldDB" id="A0A0W0YXF7"/>
<dbReference type="Pfam" id="PF01545">
    <property type="entry name" value="Cation_efflux"/>
    <property type="match status" value="1"/>
</dbReference>
<evidence type="ECO:0000256" key="3">
    <source>
        <dbReference type="ARBA" id="ARBA00022448"/>
    </source>
</evidence>
<dbReference type="PANTHER" id="PTHR43840">
    <property type="entry name" value="MITOCHONDRIAL METAL TRANSPORTER 1-RELATED"/>
    <property type="match status" value="1"/>
</dbReference>
<evidence type="ECO:0000256" key="2">
    <source>
        <dbReference type="ARBA" id="ARBA00010212"/>
    </source>
</evidence>
<evidence type="ECO:0000259" key="10">
    <source>
        <dbReference type="Pfam" id="PF01545"/>
    </source>
</evidence>
<dbReference type="NCBIfam" id="TIGR01297">
    <property type="entry name" value="CDF"/>
    <property type="match status" value="1"/>
</dbReference>
<keyword evidence="3" id="KW-0813">Transport</keyword>
<dbReference type="OrthoDB" id="9806522at2"/>
<feature type="transmembrane region" description="Helical" evidence="9">
    <location>
        <begin position="115"/>
        <end position="135"/>
    </location>
</feature>
<dbReference type="EMBL" id="LNYX01000031">
    <property type="protein sequence ID" value="KTD61548.1"/>
    <property type="molecule type" value="Genomic_DNA"/>
</dbReference>
<keyword evidence="6" id="KW-0406">Ion transport</keyword>
<dbReference type="Pfam" id="PF16916">
    <property type="entry name" value="ZT_dimer"/>
    <property type="match status" value="1"/>
</dbReference>
<dbReference type="PATRIC" id="fig|452.5.peg.2399"/>
<feature type="transmembrane region" description="Helical" evidence="9">
    <location>
        <begin position="12"/>
        <end position="35"/>
    </location>
</feature>
<dbReference type="PANTHER" id="PTHR43840:SF15">
    <property type="entry name" value="MITOCHONDRIAL METAL TRANSPORTER 1-RELATED"/>
    <property type="match status" value="1"/>
</dbReference>
<keyword evidence="6" id="KW-0862">Zinc</keyword>
<dbReference type="InterPro" id="IPR058533">
    <property type="entry name" value="Cation_efflux_TM"/>
</dbReference>
<feature type="transmembrane region" description="Helical" evidence="9">
    <location>
        <begin position="82"/>
        <end position="103"/>
    </location>
</feature>
<dbReference type="InterPro" id="IPR002524">
    <property type="entry name" value="Cation_efflux"/>
</dbReference>
<evidence type="ECO:0000256" key="4">
    <source>
        <dbReference type="ARBA" id="ARBA00022496"/>
    </source>
</evidence>
<dbReference type="GO" id="GO:0016020">
    <property type="term" value="C:membrane"/>
    <property type="evidence" value="ECO:0007669"/>
    <property type="project" value="UniProtKB-SubCell"/>
</dbReference>
<evidence type="ECO:0000313" key="13">
    <source>
        <dbReference type="Proteomes" id="UP000054877"/>
    </source>
</evidence>
<dbReference type="GO" id="GO:0006826">
    <property type="term" value="P:iron ion transport"/>
    <property type="evidence" value="ECO:0007669"/>
    <property type="project" value="UniProtKB-KW"/>
</dbReference>
<keyword evidence="8 9" id="KW-0472">Membrane</keyword>
<dbReference type="SUPFAM" id="SSF161111">
    <property type="entry name" value="Cation efflux protein transmembrane domain-like"/>
    <property type="match status" value="1"/>
</dbReference>